<feature type="domain" description="PORR" evidence="2">
    <location>
        <begin position="76"/>
        <end position="406"/>
    </location>
</feature>
<dbReference type="EMBL" id="JAINDJ010000004">
    <property type="protein sequence ID" value="KAG9449749.1"/>
    <property type="molecule type" value="Genomic_DNA"/>
</dbReference>
<sequence>MPASRGIEEAACLPPSPLVNWSNDRYFVVLEQTNTTVFDDMRLLGCLFHLASVPPFLNYTQHFHCRHLVRVRLKWVKNRSLDHIIDTETDLKAACLLKDAIKRSSHGYLSARILSPQQKLLGLTIPVLRFLRRYPTLFQEFSDPKYSNLPCFRLTDTARFLDGQEQAIYQAHESDIVERLSRFLMMSNSKQIPLQSITPLKWDLGLPDDYVKTLVSKYPNHFQVIKRQDRLPCLGLVGWHEALAVSTLQRNSEKSNPSHSYRNFKRTPSLAFPMNFPRGYGSQKKVRAWMDEFQNLPYISPYEDSSQIDPHSDLMEKHVVGVLHELLSLTIHKKTKRNYLRCLRDEFNLPHKFTRVFTRYPGIFYLSLKCKTTTVVLKEGYRRGKLVDPHPLARIREKYYYVMRTGIMYRGKGDIQLPDTKDFTSDGVEQESEEEGESDVCEVESGSEFETGSEED</sequence>
<dbReference type="InterPro" id="IPR021099">
    <property type="entry name" value="PORR_domain"/>
</dbReference>
<organism evidence="3 4">
    <name type="scientific">Aristolochia fimbriata</name>
    <name type="common">White veined hardy Dutchman's pipe vine</name>
    <dbReference type="NCBI Taxonomy" id="158543"/>
    <lineage>
        <taxon>Eukaryota</taxon>
        <taxon>Viridiplantae</taxon>
        <taxon>Streptophyta</taxon>
        <taxon>Embryophyta</taxon>
        <taxon>Tracheophyta</taxon>
        <taxon>Spermatophyta</taxon>
        <taxon>Magnoliopsida</taxon>
        <taxon>Magnoliidae</taxon>
        <taxon>Piperales</taxon>
        <taxon>Aristolochiaceae</taxon>
        <taxon>Aristolochia</taxon>
    </lineage>
</organism>
<evidence type="ECO:0000259" key="2">
    <source>
        <dbReference type="Pfam" id="PF11955"/>
    </source>
</evidence>
<evidence type="ECO:0000313" key="4">
    <source>
        <dbReference type="Proteomes" id="UP000825729"/>
    </source>
</evidence>
<comment type="caution">
    <text evidence="3">The sequence shown here is derived from an EMBL/GenBank/DDBJ whole genome shotgun (WGS) entry which is preliminary data.</text>
</comment>
<proteinExistence type="predicted"/>
<dbReference type="PANTHER" id="PTHR31476">
    <property type="entry name" value="PROTEIN WHAT'S THIS FACTOR 1 HOMOLOG, CHLOROPLASTIC"/>
    <property type="match status" value="1"/>
</dbReference>
<dbReference type="GO" id="GO:0003723">
    <property type="term" value="F:RNA binding"/>
    <property type="evidence" value="ECO:0007669"/>
    <property type="project" value="InterPro"/>
</dbReference>
<evidence type="ECO:0000313" key="3">
    <source>
        <dbReference type="EMBL" id="KAG9449749.1"/>
    </source>
</evidence>
<dbReference type="InterPro" id="IPR045040">
    <property type="entry name" value="PORR_fam"/>
</dbReference>
<dbReference type="Pfam" id="PF11955">
    <property type="entry name" value="PORR"/>
    <property type="match status" value="1"/>
</dbReference>
<dbReference type="Proteomes" id="UP000825729">
    <property type="component" value="Unassembled WGS sequence"/>
</dbReference>
<accession>A0AAV7EM98</accession>
<name>A0AAV7EM98_ARIFI</name>
<keyword evidence="4" id="KW-1185">Reference proteome</keyword>
<dbReference type="AlphaFoldDB" id="A0AAV7EM98"/>
<feature type="region of interest" description="Disordered" evidence="1">
    <location>
        <begin position="418"/>
        <end position="456"/>
    </location>
</feature>
<feature type="compositionally biased region" description="Acidic residues" evidence="1">
    <location>
        <begin position="428"/>
        <end position="456"/>
    </location>
</feature>
<reference evidence="3 4" key="1">
    <citation type="submission" date="2021-07" db="EMBL/GenBank/DDBJ databases">
        <title>The Aristolochia fimbriata genome: insights into angiosperm evolution, floral development and chemical biosynthesis.</title>
        <authorList>
            <person name="Jiao Y."/>
        </authorList>
    </citation>
    <scope>NUCLEOTIDE SEQUENCE [LARGE SCALE GENOMIC DNA]</scope>
    <source>
        <strain evidence="3">IBCAS-2021</strain>
        <tissue evidence="3">Leaf</tissue>
    </source>
</reference>
<evidence type="ECO:0000256" key="1">
    <source>
        <dbReference type="SAM" id="MobiDB-lite"/>
    </source>
</evidence>
<gene>
    <name evidence="3" type="ORF">H6P81_009714</name>
</gene>
<protein>
    <recommendedName>
        <fullName evidence="2">PORR domain-containing protein</fullName>
    </recommendedName>
</protein>
<dbReference type="PANTHER" id="PTHR31476:SF10">
    <property type="entry name" value="OS04G0546100 PROTEIN"/>
    <property type="match status" value="1"/>
</dbReference>